<gene>
    <name evidence="1" type="ORF">UFOPK3564_02502</name>
</gene>
<sequence>MLVHELWSPGHLTVRTIRDRRLGHAVEVRRDGRLLAEGDDEGLVRATTGLVLAEAPFVAADDVPVGPRLLVDVFGVRQGEVVVRRAVEGWRRRALEADLTIDGAAVARLRTLGPLAEDAVVVADGAELARLARFDHLRGTRFVVSAWDLSVAEIEDERLRAVTVAAVLGLPRLRAAVAARERARRRAERRARRRLRA</sequence>
<protein>
    <submittedName>
        <fullName evidence="1">Unannotated protein</fullName>
    </submittedName>
</protein>
<dbReference type="EMBL" id="CAFBMK010000179">
    <property type="protein sequence ID" value="CAB4933313.1"/>
    <property type="molecule type" value="Genomic_DNA"/>
</dbReference>
<dbReference type="AlphaFoldDB" id="A0A6J7IPU8"/>
<accession>A0A6J7IPU8</accession>
<name>A0A6J7IPU8_9ZZZZ</name>
<organism evidence="1">
    <name type="scientific">freshwater metagenome</name>
    <dbReference type="NCBI Taxonomy" id="449393"/>
    <lineage>
        <taxon>unclassified sequences</taxon>
        <taxon>metagenomes</taxon>
        <taxon>ecological metagenomes</taxon>
    </lineage>
</organism>
<proteinExistence type="predicted"/>
<evidence type="ECO:0000313" key="1">
    <source>
        <dbReference type="EMBL" id="CAB4933313.1"/>
    </source>
</evidence>
<reference evidence="1" key="1">
    <citation type="submission" date="2020-05" db="EMBL/GenBank/DDBJ databases">
        <authorList>
            <person name="Chiriac C."/>
            <person name="Salcher M."/>
            <person name="Ghai R."/>
            <person name="Kavagutti S V."/>
        </authorList>
    </citation>
    <scope>NUCLEOTIDE SEQUENCE</scope>
</reference>